<sequence length="123" mass="13852">MLSRPLALVVFLFLSFSLLVQPVNAASTTQLELTYCKCICFQNSTIIPLYLPNDRKHPCASCTKAFCLDQKLPICKDASLGHINLDITSGTEGDVEARCFSSFLMRFYSFYFRPQARIQADPD</sequence>
<name>A0A0F7ST00_PHARH</name>
<protein>
    <submittedName>
        <fullName evidence="2">Uncharacterized protein</fullName>
    </submittedName>
</protein>
<evidence type="ECO:0000313" key="2">
    <source>
        <dbReference type="EMBL" id="CED83193.1"/>
    </source>
</evidence>
<accession>A0A0F7ST00</accession>
<keyword evidence="1" id="KW-0732">Signal</keyword>
<reference evidence="2" key="1">
    <citation type="submission" date="2014-08" db="EMBL/GenBank/DDBJ databases">
        <authorList>
            <person name="Sharma Rahul"/>
            <person name="Thines Marco"/>
        </authorList>
    </citation>
    <scope>NUCLEOTIDE SEQUENCE</scope>
</reference>
<feature type="signal peptide" evidence="1">
    <location>
        <begin position="1"/>
        <end position="25"/>
    </location>
</feature>
<dbReference type="EMBL" id="LN483142">
    <property type="protein sequence ID" value="CED83193.1"/>
    <property type="molecule type" value="Genomic_DNA"/>
</dbReference>
<organism evidence="2">
    <name type="scientific">Phaffia rhodozyma</name>
    <name type="common">Yeast</name>
    <name type="synonym">Xanthophyllomyces dendrorhous</name>
    <dbReference type="NCBI Taxonomy" id="264483"/>
    <lineage>
        <taxon>Eukaryota</taxon>
        <taxon>Fungi</taxon>
        <taxon>Dikarya</taxon>
        <taxon>Basidiomycota</taxon>
        <taxon>Agaricomycotina</taxon>
        <taxon>Tremellomycetes</taxon>
        <taxon>Cystofilobasidiales</taxon>
        <taxon>Mrakiaceae</taxon>
        <taxon>Phaffia</taxon>
    </lineage>
</organism>
<proteinExistence type="predicted"/>
<evidence type="ECO:0000256" key="1">
    <source>
        <dbReference type="SAM" id="SignalP"/>
    </source>
</evidence>
<dbReference type="PANTHER" id="PTHR36854:SF1">
    <property type="entry name" value="TRANSMEMBRANE PROTEIN"/>
    <property type="match status" value="1"/>
</dbReference>
<feature type="chain" id="PRO_5002522136" evidence="1">
    <location>
        <begin position="26"/>
        <end position="123"/>
    </location>
</feature>
<dbReference type="AlphaFoldDB" id="A0A0F7ST00"/>
<dbReference type="PANTHER" id="PTHR36854">
    <property type="entry name" value="CHROMOSOME 9, WHOLE GENOME SHOTGUN SEQUENCE"/>
    <property type="match status" value="1"/>
</dbReference>